<dbReference type="PROSITE" id="PS50041">
    <property type="entry name" value="C_TYPE_LECTIN_2"/>
    <property type="match status" value="1"/>
</dbReference>
<sequence length="171" mass="19633">DISNIIQQLVLTLNLYHSADVLPSNSVYTQDTHNKIHIVKFTGFCTLGICLTREYHFVNESKTWAEAQSYCREMFHTDLASVRNETELQDILRISNGSTVWIGLYRKRQWSDQSSSTFTYWRPQIIPESAEPDNGIRSPGQLGNEHCTAVDHSGYWKDENCLSMAKKNSQN</sequence>
<protein>
    <recommendedName>
        <fullName evidence="1">C-type lectin domain-containing protein</fullName>
    </recommendedName>
</protein>
<accession>A0A8B9H7P4</accession>
<dbReference type="InterPro" id="IPR001304">
    <property type="entry name" value="C-type_lectin-like"/>
</dbReference>
<dbReference type="InterPro" id="IPR016186">
    <property type="entry name" value="C-type_lectin-like/link_sf"/>
</dbReference>
<dbReference type="Proteomes" id="UP000694621">
    <property type="component" value="Unplaced"/>
</dbReference>
<reference evidence="2" key="1">
    <citation type="submission" date="2025-08" db="UniProtKB">
        <authorList>
            <consortium name="Ensembl"/>
        </authorList>
    </citation>
    <scope>IDENTIFICATION</scope>
</reference>
<feature type="domain" description="C-type lectin" evidence="1">
    <location>
        <begin position="55"/>
        <end position="161"/>
    </location>
</feature>
<evidence type="ECO:0000313" key="2">
    <source>
        <dbReference type="Ensembl" id="ENSAMXP00005008611.1"/>
    </source>
</evidence>
<dbReference type="PANTHER" id="PTHR45784:SF3">
    <property type="entry name" value="C-TYPE LECTIN DOMAIN FAMILY 4 MEMBER K-LIKE-RELATED"/>
    <property type="match status" value="1"/>
</dbReference>
<dbReference type="SUPFAM" id="SSF56436">
    <property type="entry name" value="C-type lectin-like"/>
    <property type="match status" value="1"/>
</dbReference>
<organism evidence="2 3">
    <name type="scientific">Astyanax mexicanus</name>
    <name type="common">Blind cave fish</name>
    <name type="synonym">Astyanax fasciatus mexicanus</name>
    <dbReference type="NCBI Taxonomy" id="7994"/>
    <lineage>
        <taxon>Eukaryota</taxon>
        <taxon>Metazoa</taxon>
        <taxon>Chordata</taxon>
        <taxon>Craniata</taxon>
        <taxon>Vertebrata</taxon>
        <taxon>Euteleostomi</taxon>
        <taxon>Actinopterygii</taxon>
        <taxon>Neopterygii</taxon>
        <taxon>Teleostei</taxon>
        <taxon>Ostariophysi</taxon>
        <taxon>Characiformes</taxon>
        <taxon>Characoidei</taxon>
        <taxon>Acestrorhamphidae</taxon>
        <taxon>Acestrorhamphinae</taxon>
        <taxon>Astyanax</taxon>
    </lineage>
</organism>
<proteinExistence type="predicted"/>
<dbReference type="Gene3D" id="3.10.100.10">
    <property type="entry name" value="Mannose-Binding Protein A, subunit A"/>
    <property type="match status" value="1"/>
</dbReference>
<dbReference type="PANTHER" id="PTHR45784">
    <property type="entry name" value="C-TYPE LECTIN DOMAIN FAMILY 20 MEMBER A-RELATED"/>
    <property type="match status" value="1"/>
</dbReference>
<dbReference type="InterPro" id="IPR016187">
    <property type="entry name" value="CTDL_fold"/>
</dbReference>
<evidence type="ECO:0000313" key="3">
    <source>
        <dbReference type="Proteomes" id="UP000694621"/>
    </source>
</evidence>
<dbReference type="Pfam" id="PF00059">
    <property type="entry name" value="Lectin_C"/>
    <property type="match status" value="1"/>
</dbReference>
<name>A0A8B9H7P4_ASTMX</name>
<dbReference type="AlphaFoldDB" id="A0A8B9H7P4"/>
<dbReference type="SMART" id="SM00034">
    <property type="entry name" value="CLECT"/>
    <property type="match status" value="1"/>
</dbReference>
<dbReference type="Ensembl" id="ENSAMXT00005009635.1">
    <property type="protein sequence ID" value="ENSAMXP00005008611.1"/>
    <property type="gene ID" value="ENSAMXG00005005001.1"/>
</dbReference>
<evidence type="ECO:0000259" key="1">
    <source>
        <dbReference type="PROSITE" id="PS50041"/>
    </source>
</evidence>